<proteinExistence type="predicted"/>
<keyword evidence="3" id="KW-1185">Reference proteome</keyword>
<feature type="compositionally biased region" description="Polar residues" evidence="1">
    <location>
        <begin position="380"/>
        <end position="393"/>
    </location>
</feature>
<dbReference type="AlphaFoldDB" id="A0AAD7X910"/>
<feature type="compositionally biased region" description="Polar residues" evidence="1">
    <location>
        <begin position="63"/>
        <end position="78"/>
    </location>
</feature>
<feature type="region of interest" description="Disordered" evidence="1">
    <location>
        <begin position="161"/>
        <end position="236"/>
    </location>
</feature>
<protein>
    <submittedName>
        <fullName evidence="2">Uncharacterized protein</fullName>
    </submittedName>
</protein>
<feature type="compositionally biased region" description="Polar residues" evidence="1">
    <location>
        <begin position="88"/>
        <end position="102"/>
    </location>
</feature>
<feature type="compositionally biased region" description="Polar residues" evidence="1">
    <location>
        <begin position="221"/>
        <end position="232"/>
    </location>
</feature>
<dbReference type="Proteomes" id="UP001215151">
    <property type="component" value="Unassembled WGS sequence"/>
</dbReference>
<evidence type="ECO:0000313" key="2">
    <source>
        <dbReference type="EMBL" id="KAJ8473345.1"/>
    </source>
</evidence>
<accession>A0AAD7X910</accession>
<feature type="compositionally biased region" description="Low complexity" evidence="1">
    <location>
        <begin position="184"/>
        <end position="201"/>
    </location>
</feature>
<dbReference type="EMBL" id="JAPEVG010000226">
    <property type="protein sequence ID" value="KAJ8473345.1"/>
    <property type="molecule type" value="Genomic_DNA"/>
</dbReference>
<gene>
    <name evidence="2" type="ORF">ONZ51_g7924</name>
</gene>
<feature type="region of interest" description="Disordered" evidence="1">
    <location>
        <begin position="1"/>
        <end position="24"/>
    </location>
</feature>
<reference evidence="2" key="1">
    <citation type="submission" date="2022-11" db="EMBL/GenBank/DDBJ databases">
        <title>Genome Sequence of Cubamyces cubensis.</title>
        <authorList>
            <person name="Buettner E."/>
        </authorList>
    </citation>
    <scope>NUCLEOTIDE SEQUENCE</scope>
    <source>
        <strain evidence="2">MPL-01</strain>
    </source>
</reference>
<organism evidence="2 3">
    <name type="scientific">Trametes cubensis</name>
    <dbReference type="NCBI Taxonomy" id="1111947"/>
    <lineage>
        <taxon>Eukaryota</taxon>
        <taxon>Fungi</taxon>
        <taxon>Dikarya</taxon>
        <taxon>Basidiomycota</taxon>
        <taxon>Agaricomycotina</taxon>
        <taxon>Agaricomycetes</taxon>
        <taxon>Polyporales</taxon>
        <taxon>Polyporaceae</taxon>
        <taxon>Trametes</taxon>
    </lineage>
</organism>
<evidence type="ECO:0000313" key="3">
    <source>
        <dbReference type="Proteomes" id="UP001215151"/>
    </source>
</evidence>
<feature type="compositionally biased region" description="Low complexity" evidence="1">
    <location>
        <begin position="326"/>
        <end position="338"/>
    </location>
</feature>
<feature type="compositionally biased region" description="Low complexity" evidence="1">
    <location>
        <begin position="275"/>
        <end position="285"/>
    </location>
</feature>
<sequence length="466" mass="49208">MASATLMHIPRPAVKRASRTWPGDATARSHFEDFLREIGADMDSTHLCCKGTSPHPHVHTHHGSTTSIESKARSSPSRAQGKAPAASQGPTRRSTIIGQTQLAGARGRAISSPKAPALKTSAIPIPPKSPALSYIDLENHDATPTYHYFSSARDALLTVVGDTPEDERPSRAPTRTFARGRDASSYSPDSSSSPSPLPSEASEQRSRTRSSARSASPTPSIDSLDTASSSEAPATPKTHSIFAHELLPTLDDLERASRFRVESKGVWDVYDMEVSRPSLSSIRSSSSKRKPSALRVVSSETSPTPTQSASIASADPLAPEPGVRVSSSDHPSRDASSATAKFAEALREQARPPDSPPSSSKAKSHVRAKSTTAVGEPSRLDSSSARTTALSQFPPQPRPRVRAASSATMNAASHARARAHARPRLPSMLSSVLTNRGPCADPTGVNRGLGAGRLVRAHGQPPAPVC</sequence>
<feature type="region of interest" description="Disordered" evidence="1">
    <location>
        <begin position="275"/>
        <end position="406"/>
    </location>
</feature>
<feature type="region of interest" description="Disordered" evidence="1">
    <location>
        <begin position="443"/>
        <end position="466"/>
    </location>
</feature>
<comment type="caution">
    <text evidence="2">The sequence shown here is derived from an EMBL/GenBank/DDBJ whole genome shotgun (WGS) entry which is preliminary data.</text>
</comment>
<name>A0AAD7X910_9APHY</name>
<feature type="region of interest" description="Disordered" evidence="1">
    <location>
        <begin position="53"/>
        <end position="126"/>
    </location>
</feature>
<evidence type="ECO:0000256" key="1">
    <source>
        <dbReference type="SAM" id="MobiDB-lite"/>
    </source>
</evidence>
<feature type="compositionally biased region" description="Low complexity" evidence="1">
    <location>
        <begin position="209"/>
        <end position="220"/>
    </location>
</feature>
<feature type="compositionally biased region" description="Polar residues" evidence="1">
    <location>
        <begin position="298"/>
        <end position="311"/>
    </location>
</feature>